<protein>
    <submittedName>
        <fullName evidence="1">Uncharacterized protein</fullName>
    </submittedName>
</protein>
<sequence>MVITIYDHSQSSDSLVSLVWLKLEVPCTLTFELLGPLVLATAGATLNTECNDGHESLYRVATKGGNRLHLPRR</sequence>
<comment type="caution">
    <text evidence="1">The sequence shown here is derived from an EMBL/GenBank/DDBJ whole genome shotgun (WGS) entry which is preliminary data.</text>
</comment>
<accession>A0A6L2NU85</accession>
<gene>
    <name evidence="1" type="ORF">Tci_060580</name>
</gene>
<proteinExistence type="predicted"/>
<evidence type="ECO:0000313" key="1">
    <source>
        <dbReference type="EMBL" id="GEU88602.1"/>
    </source>
</evidence>
<name>A0A6L2NU85_TANCI</name>
<dbReference type="EMBL" id="BKCJ010009785">
    <property type="protein sequence ID" value="GEU88602.1"/>
    <property type="molecule type" value="Genomic_DNA"/>
</dbReference>
<dbReference type="AlphaFoldDB" id="A0A6L2NU85"/>
<organism evidence="1">
    <name type="scientific">Tanacetum cinerariifolium</name>
    <name type="common">Dalmatian daisy</name>
    <name type="synonym">Chrysanthemum cinerariifolium</name>
    <dbReference type="NCBI Taxonomy" id="118510"/>
    <lineage>
        <taxon>Eukaryota</taxon>
        <taxon>Viridiplantae</taxon>
        <taxon>Streptophyta</taxon>
        <taxon>Embryophyta</taxon>
        <taxon>Tracheophyta</taxon>
        <taxon>Spermatophyta</taxon>
        <taxon>Magnoliopsida</taxon>
        <taxon>eudicotyledons</taxon>
        <taxon>Gunneridae</taxon>
        <taxon>Pentapetalae</taxon>
        <taxon>asterids</taxon>
        <taxon>campanulids</taxon>
        <taxon>Asterales</taxon>
        <taxon>Asteraceae</taxon>
        <taxon>Asteroideae</taxon>
        <taxon>Anthemideae</taxon>
        <taxon>Anthemidinae</taxon>
        <taxon>Tanacetum</taxon>
    </lineage>
</organism>
<reference evidence="1" key="1">
    <citation type="journal article" date="2019" name="Sci. Rep.">
        <title>Draft genome of Tanacetum cinerariifolium, the natural source of mosquito coil.</title>
        <authorList>
            <person name="Yamashiro T."/>
            <person name="Shiraishi A."/>
            <person name="Satake H."/>
            <person name="Nakayama K."/>
        </authorList>
    </citation>
    <scope>NUCLEOTIDE SEQUENCE</scope>
</reference>